<dbReference type="EMBL" id="JQ844168">
    <property type="protein sequence ID" value="AGS51688.1"/>
    <property type="molecule type" value="Genomic_DNA"/>
</dbReference>
<sequence length="170" mass="19075">MTKKTMAAVVMGAFLVINAEAYMVSFMLIETGLPEGVRKVHSEQWENTLFDVFFDSGFITSNIAMQRLDYKPQNGVDGFLEANIVQLKNGGSDFFLIVQLDYGPEGATPENISFYLYKISQRGNIHALSANGYASQKIFTEKIEGKKYRSSRDEIADIKKTAMGLVPYFK</sequence>
<proteinExistence type="predicted"/>
<accession>A0A806KMR3</accession>
<protein>
    <submittedName>
        <fullName evidence="1">Uncharacterized protein</fullName>
    </submittedName>
</protein>
<organism evidence="1">
    <name type="scientific">uncultured bacterium contig00032</name>
    <dbReference type="NCBI Taxonomy" id="1181521"/>
    <lineage>
        <taxon>Bacteria</taxon>
        <taxon>environmental samples</taxon>
    </lineage>
</organism>
<dbReference type="AlphaFoldDB" id="A0A806KMR3"/>
<evidence type="ECO:0000313" key="1">
    <source>
        <dbReference type="EMBL" id="AGS51688.1"/>
    </source>
</evidence>
<name>A0A806KMR3_9BACT</name>
<reference evidence="1" key="1">
    <citation type="submission" date="2012-03" db="EMBL/GenBank/DDBJ databases">
        <title>Functional metagenomics reveals considerable lignocellulase gene clusters in the gut microbiome of a wood-feeding higher termite.</title>
        <authorList>
            <person name="Liu N."/>
        </authorList>
    </citation>
    <scope>NUCLEOTIDE SEQUENCE</scope>
</reference>